<organism evidence="3 4">
    <name type="scientific">Oopsacas minuta</name>
    <dbReference type="NCBI Taxonomy" id="111878"/>
    <lineage>
        <taxon>Eukaryota</taxon>
        <taxon>Metazoa</taxon>
        <taxon>Porifera</taxon>
        <taxon>Hexactinellida</taxon>
        <taxon>Hexasterophora</taxon>
        <taxon>Lyssacinosida</taxon>
        <taxon>Leucopsacidae</taxon>
        <taxon>Oopsacas</taxon>
    </lineage>
</organism>
<dbReference type="Pfam" id="PF00169">
    <property type="entry name" value="PH"/>
    <property type="match status" value="1"/>
</dbReference>
<evidence type="ECO:0000313" key="3">
    <source>
        <dbReference type="EMBL" id="KAI6660666.1"/>
    </source>
</evidence>
<dbReference type="AlphaFoldDB" id="A0AAV7KGX3"/>
<protein>
    <recommendedName>
        <fullName evidence="2">PH domain-containing protein</fullName>
    </recommendedName>
</protein>
<evidence type="ECO:0000259" key="2">
    <source>
        <dbReference type="PROSITE" id="PS50003"/>
    </source>
</evidence>
<evidence type="ECO:0000313" key="4">
    <source>
        <dbReference type="Proteomes" id="UP001165289"/>
    </source>
</evidence>
<dbReference type="SUPFAM" id="SSF50729">
    <property type="entry name" value="PH domain-like"/>
    <property type="match status" value="1"/>
</dbReference>
<evidence type="ECO:0000256" key="1">
    <source>
        <dbReference type="SAM" id="MobiDB-lite"/>
    </source>
</evidence>
<keyword evidence="4" id="KW-1185">Reference proteome</keyword>
<dbReference type="PROSITE" id="PS50003">
    <property type="entry name" value="PH_DOMAIN"/>
    <property type="match status" value="1"/>
</dbReference>
<dbReference type="Proteomes" id="UP001165289">
    <property type="component" value="Unassembled WGS sequence"/>
</dbReference>
<reference evidence="3 4" key="1">
    <citation type="journal article" date="2023" name="BMC Biol.">
        <title>The compact genome of the sponge Oopsacas minuta (Hexactinellida) is lacking key metazoan core genes.</title>
        <authorList>
            <person name="Santini S."/>
            <person name="Schenkelaars Q."/>
            <person name="Jourda C."/>
            <person name="Duchesne M."/>
            <person name="Belahbib H."/>
            <person name="Rocher C."/>
            <person name="Selva M."/>
            <person name="Riesgo A."/>
            <person name="Vervoort M."/>
            <person name="Leys S.P."/>
            <person name="Kodjabachian L."/>
            <person name="Le Bivic A."/>
            <person name="Borchiellini C."/>
            <person name="Claverie J.M."/>
            <person name="Renard E."/>
        </authorList>
    </citation>
    <scope>NUCLEOTIDE SEQUENCE [LARGE SCALE GENOMIC DNA]</scope>
    <source>
        <strain evidence="3">SPO-2</strain>
    </source>
</reference>
<dbReference type="InterPro" id="IPR011993">
    <property type="entry name" value="PH-like_dom_sf"/>
</dbReference>
<dbReference type="SMART" id="SM00233">
    <property type="entry name" value="PH"/>
    <property type="match status" value="1"/>
</dbReference>
<feature type="compositionally biased region" description="Low complexity" evidence="1">
    <location>
        <begin position="586"/>
        <end position="606"/>
    </location>
</feature>
<sequence>MEGYLTFKKGPLRFWKAEMKKYYFVLTHNPTNADLKYVLTWYKDDTKSKLKGTLTIPASMHITSGEHKQFFLGYYFQIRCDDNDSFHFSTDTKDYLERWISKLREATLYDVYAGITKANKFKEQSIINIYLTNNCIAFVHPITEETLLSWKLSQIVSFVFDQSEFSFVICSKCSKCAGRFTQEVTLQTSILIIGTMEDRISSLYADIPGAVITHEKNISGDVYRVPHMCRRIMETKQEILQNSSLKTPKINNGYTGSPNTFSMPRNGRANSLGTQNQNYIRSLNSSPVNHSKIAMISPGRNVNIETGKYSSLSLSSHPRIGTPVLDTFKPNVSNFKKSLDETKNWHSNSYSHTHKQTIRQPCLAEIQFPDTYMPKNSHLKFAASLENLDVASNSNRTPLLTSQSKWQQLSSADTSDMSEILSQSNYSSSPYSSSAGQSNHSLSHQLNPAQINNLKIQQDFSKANSLPRNLSSLPVQGVRCGIEQFVREPSSGRGHGTDQRLNPLRYQLIDRVTDSEHLYSIPDVHSKSMELLNLPANSSTNTSSSEYYEPMKSSVGVRHKPKHINTNRTCKNRIVRKQIKRENPQSNSSNCSLTSESSGRSSLSTDEGIMLNANRVYF</sequence>
<dbReference type="Gene3D" id="2.30.29.30">
    <property type="entry name" value="Pleckstrin-homology domain (PH domain)/Phosphotyrosine-binding domain (PTB)"/>
    <property type="match status" value="2"/>
</dbReference>
<accession>A0AAV7KGX3</accession>
<feature type="region of interest" description="Disordered" evidence="1">
    <location>
        <begin position="422"/>
        <end position="443"/>
    </location>
</feature>
<proteinExistence type="predicted"/>
<name>A0AAV7KGX3_9METZ</name>
<comment type="caution">
    <text evidence="3">The sequence shown here is derived from an EMBL/GenBank/DDBJ whole genome shotgun (WGS) entry which is preliminary data.</text>
</comment>
<feature type="compositionally biased region" description="Low complexity" evidence="1">
    <location>
        <begin position="422"/>
        <end position="439"/>
    </location>
</feature>
<dbReference type="EMBL" id="JAKMXF010000030">
    <property type="protein sequence ID" value="KAI6660666.1"/>
    <property type="molecule type" value="Genomic_DNA"/>
</dbReference>
<feature type="compositionally biased region" description="Low complexity" evidence="1">
    <location>
        <begin position="537"/>
        <end position="548"/>
    </location>
</feature>
<gene>
    <name evidence="3" type="ORF">LOD99_10346</name>
</gene>
<dbReference type="InterPro" id="IPR001849">
    <property type="entry name" value="PH_domain"/>
</dbReference>
<feature type="region of interest" description="Disordered" evidence="1">
    <location>
        <begin position="578"/>
        <end position="606"/>
    </location>
</feature>
<feature type="domain" description="PH" evidence="2">
    <location>
        <begin position="1"/>
        <end position="108"/>
    </location>
</feature>
<feature type="region of interest" description="Disordered" evidence="1">
    <location>
        <begin position="535"/>
        <end position="558"/>
    </location>
</feature>